<protein>
    <submittedName>
        <fullName evidence="1">Uncharacterized protein</fullName>
    </submittedName>
</protein>
<accession>A0A0B6XU38</accession>
<proteinExistence type="predicted"/>
<organism evidence="1">
    <name type="scientific">Arion vulgaris</name>
    <dbReference type="NCBI Taxonomy" id="1028688"/>
    <lineage>
        <taxon>Eukaryota</taxon>
        <taxon>Metazoa</taxon>
        <taxon>Spiralia</taxon>
        <taxon>Lophotrochozoa</taxon>
        <taxon>Mollusca</taxon>
        <taxon>Gastropoda</taxon>
        <taxon>Heterobranchia</taxon>
        <taxon>Euthyneura</taxon>
        <taxon>Panpulmonata</taxon>
        <taxon>Eupulmonata</taxon>
        <taxon>Stylommatophora</taxon>
        <taxon>Helicina</taxon>
        <taxon>Arionoidea</taxon>
        <taxon>Arionidae</taxon>
        <taxon>Arion</taxon>
    </lineage>
</organism>
<name>A0A0B6XU38_9EUPU</name>
<feature type="non-terminal residue" evidence="1">
    <location>
        <position position="1"/>
    </location>
</feature>
<dbReference type="EMBL" id="HACG01000538">
    <property type="protein sequence ID" value="CEK47403.1"/>
    <property type="molecule type" value="Transcribed_RNA"/>
</dbReference>
<gene>
    <name evidence="1" type="primary">ORF1294</name>
</gene>
<reference evidence="1" key="1">
    <citation type="submission" date="2014-12" db="EMBL/GenBank/DDBJ databases">
        <title>Insight into the proteome of Arion vulgaris.</title>
        <authorList>
            <person name="Aradska J."/>
            <person name="Bulat T."/>
            <person name="Smidak R."/>
            <person name="Sarate P."/>
            <person name="Gangsoo J."/>
            <person name="Sialana F."/>
            <person name="Bilban M."/>
            <person name="Lubec G."/>
        </authorList>
    </citation>
    <scope>NUCLEOTIDE SEQUENCE</scope>
    <source>
        <tissue evidence="1">Skin</tissue>
    </source>
</reference>
<sequence length="87" mass="9083">PTFCSRSIVQKEDEIHCVLSTGGTDVQEEASRTSTKLEVVVVEVEIVLGVAVAVCAVDVAREDVGYAVPASLTDDGSGYDHDAGRGC</sequence>
<evidence type="ECO:0000313" key="1">
    <source>
        <dbReference type="EMBL" id="CEK47403.1"/>
    </source>
</evidence>
<dbReference type="AlphaFoldDB" id="A0A0B6XU38"/>